<proteinExistence type="predicted"/>
<dbReference type="Proteomes" id="UP000321722">
    <property type="component" value="Unassembled WGS sequence"/>
</dbReference>
<dbReference type="Gene3D" id="3.90.550.20">
    <property type="match status" value="1"/>
</dbReference>
<gene>
    <name evidence="1" type="primary">cps1A</name>
    <name evidence="1" type="ORF">LAV01_13100</name>
</gene>
<dbReference type="AlphaFoldDB" id="A0A510WTH7"/>
<dbReference type="InterPro" id="IPR008441">
    <property type="entry name" value="AfumC-like_glycosyl_Trfase"/>
</dbReference>
<comment type="caution">
    <text evidence="1">The sequence shown here is derived from an EMBL/GenBank/DDBJ whole genome shotgun (WGS) entry which is preliminary data.</text>
</comment>
<name>A0A510WTH7_9LACO</name>
<dbReference type="InterPro" id="IPR029044">
    <property type="entry name" value="Nucleotide-diphossugar_trans"/>
</dbReference>
<dbReference type="RefSeq" id="WP_057827053.1">
    <property type="nucleotide sequence ID" value="NZ_BAAACL010000016.1"/>
</dbReference>
<sequence>MNDLSLLIAKVLRKFNFPIKLNVKYNDWRHKRILNKLTPYFIQASNDLSVEPEENGNNKIWILWWQGEKSMPVLVKSCFDSIKNNAGNAEVILIDKDNVRNFADFPEYIYQKVSSGKISLTHFSDLLRFNLLKQYGGLWMDATLFVTDRLEDSIFKDDIYTCAGHEDKEHFFVTQGRWCGFFIGGKRNQPLFNFMNNFFLNYWEKNDELIDYFMIDYALNYAWENNIGNFRYWCSKAIGRNKNMFKLQDYLNSPFSQETLTKLISNTSVFKLSYKKKLQNDSNNFYHKFILKEH</sequence>
<organism evidence="1 2">
    <name type="scientific">Ligilactobacillus aviarius</name>
    <dbReference type="NCBI Taxonomy" id="1606"/>
    <lineage>
        <taxon>Bacteria</taxon>
        <taxon>Bacillati</taxon>
        <taxon>Bacillota</taxon>
        <taxon>Bacilli</taxon>
        <taxon>Lactobacillales</taxon>
        <taxon>Lactobacillaceae</taxon>
        <taxon>Ligilactobacillus</taxon>
    </lineage>
</organism>
<accession>A0A510WTH7</accession>
<keyword evidence="2" id="KW-1185">Reference proteome</keyword>
<protein>
    <submittedName>
        <fullName evidence="1">Polysaccharide biosynthesis protein</fullName>
    </submittedName>
</protein>
<evidence type="ECO:0000313" key="2">
    <source>
        <dbReference type="Proteomes" id="UP000321722"/>
    </source>
</evidence>
<dbReference type="GO" id="GO:0016757">
    <property type="term" value="F:glycosyltransferase activity"/>
    <property type="evidence" value="ECO:0007669"/>
    <property type="project" value="InterPro"/>
</dbReference>
<reference evidence="1 2" key="1">
    <citation type="submission" date="2019-07" db="EMBL/GenBank/DDBJ databases">
        <title>Whole genome shotgun sequence of Lactobacillus aviarius subsp. aviarius NBRC 102162.</title>
        <authorList>
            <person name="Hosoyama A."/>
            <person name="Uohara A."/>
            <person name="Ohji S."/>
            <person name="Ichikawa N."/>
        </authorList>
    </citation>
    <scope>NUCLEOTIDE SEQUENCE [LARGE SCALE GENOMIC DNA]</scope>
    <source>
        <strain evidence="1 2">NBRC 102162</strain>
    </source>
</reference>
<dbReference type="GeneID" id="29934373"/>
<dbReference type="SUPFAM" id="SSF53448">
    <property type="entry name" value="Nucleotide-diphospho-sugar transferases"/>
    <property type="match status" value="1"/>
</dbReference>
<dbReference type="Pfam" id="PF05704">
    <property type="entry name" value="Caps_synth"/>
    <property type="match status" value="1"/>
</dbReference>
<evidence type="ECO:0000313" key="1">
    <source>
        <dbReference type="EMBL" id="GEK42478.1"/>
    </source>
</evidence>
<dbReference type="EMBL" id="BJUI01000024">
    <property type="protein sequence ID" value="GEK42478.1"/>
    <property type="molecule type" value="Genomic_DNA"/>
</dbReference>